<dbReference type="InterPro" id="IPR001828">
    <property type="entry name" value="ANF_lig-bd_rcpt"/>
</dbReference>
<dbReference type="GO" id="GO:0016020">
    <property type="term" value="C:membrane"/>
    <property type="evidence" value="ECO:0007669"/>
    <property type="project" value="UniProtKB-SubCell"/>
</dbReference>
<proteinExistence type="predicted"/>
<dbReference type="GO" id="GO:0017046">
    <property type="term" value="F:peptide hormone binding"/>
    <property type="evidence" value="ECO:0007669"/>
    <property type="project" value="TreeGrafter"/>
</dbReference>
<keyword evidence="3 5" id="KW-1133">Transmembrane helix</keyword>
<dbReference type="PANTHER" id="PTHR44755">
    <property type="entry name" value="NATRIURETIC PEPTIDE RECEPTOR 3-RELATED"/>
    <property type="match status" value="1"/>
</dbReference>
<accession>A0A1W0WL18</accession>
<protein>
    <recommendedName>
        <fullName evidence="6">Receptor ligand binding region domain-containing protein</fullName>
    </recommendedName>
</protein>
<keyword evidence="8" id="KW-1185">Reference proteome</keyword>
<comment type="subcellular location">
    <subcellularLocation>
        <location evidence="1">Membrane</location>
    </subcellularLocation>
</comment>
<dbReference type="SUPFAM" id="SSF53822">
    <property type="entry name" value="Periplasmic binding protein-like I"/>
    <property type="match status" value="1"/>
</dbReference>
<dbReference type="EMBL" id="MTYJ01000081">
    <property type="protein sequence ID" value="OQV15896.1"/>
    <property type="molecule type" value="Genomic_DNA"/>
</dbReference>
<dbReference type="OrthoDB" id="10261212at2759"/>
<dbReference type="InterPro" id="IPR052612">
    <property type="entry name" value="ANP_Clearance_Receptor"/>
</dbReference>
<dbReference type="CDD" id="cd06352">
    <property type="entry name" value="PBP1_NPR_GC-like"/>
    <property type="match status" value="1"/>
</dbReference>
<dbReference type="PANTHER" id="PTHR44755:SF8">
    <property type="entry name" value="RECEPTOR LIGAND BINDING REGION DOMAIN-CONTAINING PROTEIN"/>
    <property type="match status" value="1"/>
</dbReference>
<name>A0A1W0WL18_HYPEX</name>
<dbReference type="AlphaFoldDB" id="A0A1W0WL18"/>
<dbReference type="InterPro" id="IPR028082">
    <property type="entry name" value="Peripla_BP_I"/>
</dbReference>
<evidence type="ECO:0000256" key="3">
    <source>
        <dbReference type="ARBA" id="ARBA00022989"/>
    </source>
</evidence>
<evidence type="ECO:0000256" key="2">
    <source>
        <dbReference type="ARBA" id="ARBA00022692"/>
    </source>
</evidence>
<evidence type="ECO:0000256" key="5">
    <source>
        <dbReference type="SAM" id="Phobius"/>
    </source>
</evidence>
<dbReference type="Proteomes" id="UP000192578">
    <property type="component" value="Unassembled WGS sequence"/>
</dbReference>
<dbReference type="GO" id="GO:0038023">
    <property type="term" value="F:signaling receptor activity"/>
    <property type="evidence" value="ECO:0007669"/>
    <property type="project" value="TreeGrafter"/>
</dbReference>
<keyword evidence="2 5" id="KW-0812">Transmembrane</keyword>
<dbReference type="Gene3D" id="3.40.50.2300">
    <property type="match status" value="1"/>
</dbReference>
<evidence type="ECO:0000256" key="4">
    <source>
        <dbReference type="ARBA" id="ARBA00023136"/>
    </source>
</evidence>
<evidence type="ECO:0000259" key="6">
    <source>
        <dbReference type="Pfam" id="PF01094"/>
    </source>
</evidence>
<reference evidence="8" key="1">
    <citation type="submission" date="2017-01" db="EMBL/GenBank/DDBJ databases">
        <title>Comparative genomics of anhydrobiosis in the tardigrade Hypsibius dujardini.</title>
        <authorList>
            <person name="Yoshida Y."/>
            <person name="Koutsovoulos G."/>
            <person name="Laetsch D."/>
            <person name="Stevens L."/>
            <person name="Kumar S."/>
            <person name="Horikawa D."/>
            <person name="Ishino K."/>
            <person name="Komine S."/>
            <person name="Tomita M."/>
            <person name="Blaxter M."/>
            <person name="Arakawa K."/>
        </authorList>
    </citation>
    <scope>NUCLEOTIDE SEQUENCE [LARGE SCALE GENOMIC DNA]</scope>
    <source>
        <strain evidence="8">Z151</strain>
    </source>
</reference>
<evidence type="ECO:0000313" key="7">
    <source>
        <dbReference type="EMBL" id="OQV15896.1"/>
    </source>
</evidence>
<gene>
    <name evidence="7" type="ORF">BV898_09992</name>
</gene>
<feature type="transmembrane region" description="Helical" evidence="5">
    <location>
        <begin position="500"/>
        <end position="523"/>
    </location>
</feature>
<comment type="caution">
    <text evidence="7">The sequence shown here is derived from an EMBL/GenBank/DDBJ whole genome shotgun (WGS) entry which is preliminary data.</text>
</comment>
<evidence type="ECO:0000313" key="8">
    <source>
        <dbReference type="Proteomes" id="UP000192578"/>
    </source>
</evidence>
<dbReference type="GO" id="GO:0007165">
    <property type="term" value="P:signal transduction"/>
    <property type="evidence" value="ECO:0007669"/>
    <property type="project" value="TreeGrafter"/>
</dbReference>
<organism evidence="7 8">
    <name type="scientific">Hypsibius exemplaris</name>
    <name type="common">Freshwater tardigrade</name>
    <dbReference type="NCBI Taxonomy" id="2072580"/>
    <lineage>
        <taxon>Eukaryota</taxon>
        <taxon>Metazoa</taxon>
        <taxon>Ecdysozoa</taxon>
        <taxon>Tardigrada</taxon>
        <taxon>Eutardigrada</taxon>
        <taxon>Parachela</taxon>
        <taxon>Hypsibioidea</taxon>
        <taxon>Hypsibiidae</taxon>
        <taxon>Hypsibius</taxon>
    </lineage>
</organism>
<dbReference type="Pfam" id="PF01094">
    <property type="entry name" value="ANF_receptor"/>
    <property type="match status" value="1"/>
</dbReference>
<keyword evidence="4 5" id="KW-0472">Membrane</keyword>
<evidence type="ECO:0000256" key="1">
    <source>
        <dbReference type="ARBA" id="ARBA00004370"/>
    </source>
</evidence>
<feature type="domain" description="Receptor ligand binding region" evidence="6">
    <location>
        <begin position="44"/>
        <end position="440"/>
    </location>
</feature>
<sequence>MNAGQFFGLSHAQSGENDKPISVEVVSLAMAHAYSASSMPLTAPGFDLAVTDLRARPCCQKVEFRYLVTYLFNRSFQSCADILSEADFLLANYYYSRKVVADVTVFVTPGCAADALSNARLAAGWNELVILTSYSSPVLRNRAYYPTAVNTSPLNAEAFLAAISALLRQFRWQTVFIVADKAGQSGAVAISLRTILGSYLRGKPGTTTYDSLIDTSVDGNAQIADVLADIRKVARVVVLAGHTTFARKFMIIAHLTNMTSDYVYLFYTPFPYPTSQYGNLTHINGDDEDSIALEAFRSMLVVNYPDELPEDKAARLRYSPEFVRRSQRDYNYTYAKNDMPSPLVLAAYSTLEILNQVIEETVPGIEETVPGIEETVPGIEETVPGSSATLSNNKPGRRQRFQSGNLTPYFYNRTFNTTFGRHTIDEDGLLLLSFDIKQINVTTTLFQALYFRTRLRQNARNLKEFLDVSNIDWIGGRPPLDIPECGFSGMLGACAKTDSAMMAAVIGPVMIILAILVLTLAIWQRSQDRDMVNSEDWQLNGDLLVRPSYLWEETMSAFRAQQFILEQKTPPPLPLPKPHIHHHSPFVNP</sequence>